<name>A0A2H0NB20_9BACT</name>
<comment type="similarity">
    <text evidence="1 5 6">Belongs to the universal ribosomal protein uS2 family.</text>
</comment>
<dbReference type="InterPro" id="IPR018130">
    <property type="entry name" value="Ribosomal_uS2_CS"/>
</dbReference>
<sequence length="233" mass="25851">MTIPSLEDLLNKGVHFGHQTSKRYPKASTYIYTQRNGVHIIDLEKTVEGLKEALSFVEKKVKAGGVILFIGSKKQARQIVKQAALSCGMPYIVGRWLGGTFTNFENIVKLTKRLEKLIKDEEQGAWEVYTKKEQVTFRKEKEKLLETVGGISQMKKLPQAIFVVDIKKEKTAVTEANKMGIPIVAMTDTNVNPELVDYPIPANDDAIKSIEVITGAVAETAKEATQATIQKSA</sequence>
<evidence type="ECO:0000256" key="5">
    <source>
        <dbReference type="HAMAP-Rule" id="MF_00291"/>
    </source>
</evidence>
<evidence type="ECO:0000256" key="2">
    <source>
        <dbReference type="ARBA" id="ARBA00022980"/>
    </source>
</evidence>
<dbReference type="Pfam" id="PF00318">
    <property type="entry name" value="Ribosomal_S2"/>
    <property type="match status" value="1"/>
</dbReference>
<accession>A0A2H0NB20</accession>
<evidence type="ECO:0000313" key="8">
    <source>
        <dbReference type="Proteomes" id="UP000230564"/>
    </source>
</evidence>
<dbReference type="InterPro" id="IPR023591">
    <property type="entry name" value="Ribosomal_uS2_flav_dom_sf"/>
</dbReference>
<dbReference type="SUPFAM" id="SSF52313">
    <property type="entry name" value="Ribosomal protein S2"/>
    <property type="match status" value="1"/>
</dbReference>
<evidence type="ECO:0000256" key="1">
    <source>
        <dbReference type="ARBA" id="ARBA00006242"/>
    </source>
</evidence>
<dbReference type="Gene3D" id="3.40.50.10490">
    <property type="entry name" value="Glucose-6-phosphate isomerase like protein, domain 1"/>
    <property type="match status" value="1"/>
</dbReference>
<keyword evidence="2 5" id="KW-0689">Ribosomal protein</keyword>
<dbReference type="PRINTS" id="PR00395">
    <property type="entry name" value="RIBOSOMALS2"/>
</dbReference>
<dbReference type="PROSITE" id="PS00963">
    <property type="entry name" value="RIBOSOMAL_S2_2"/>
    <property type="match status" value="1"/>
</dbReference>
<evidence type="ECO:0000256" key="3">
    <source>
        <dbReference type="ARBA" id="ARBA00023274"/>
    </source>
</evidence>
<evidence type="ECO:0000256" key="6">
    <source>
        <dbReference type="RuleBase" id="RU003631"/>
    </source>
</evidence>
<evidence type="ECO:0000313" key="7">
    <source>
        <dbReference type="EMBL" id="PIR06090.1"/>
    </source>
</evidence>
<dbReference type="AlphaFoldDB" id="A0A2H0NB20"/>
<organism evidence="7 8">
    <name type="scientific">Candidatus Komeilibacteria bacterium CG11_big_fil_rev_8_21_14_0_20_36_20</name>
    <dbReference type="NCBI Taxonomy" id="1974477"/>
    <lineage>
        <taxon>Bacteria</taxon>
        <taxon>Candidatus Komeiliibacteriota</taxon>
    </lineage>
</organism>
<dbReference type="InterPro" id="IPR001865">
    <property type="entry name" value="Ribosomal_uS2"/>
</dbReference>
<dbReference type="EMBL" id="PCWQ01000023">
    <property type="protein sequence ID" value="PIR06090.1"/>
    <property type="molecule type" value="Genomic_DNA"/>
</dbReference>
<dbReference type="InterPro" id="IPR005706">
    <property type="entry name" value="Ribosomal_uS2_bac/mit/plastid"/>
</dbReference>
<dbReference type="GO" id="GO:0022627">
    <property type="term" value="C:cytosolic small ribosomal subunit"/>
    <property type="evidence" value="ECO:0007669"/>
    <property type="project" value="TreeGrafter"/>
</dbReference>
<protein>
    <recommendedName>
        <fullName evidence="4 5">Small ribosomal subunit protein uS2</fullName>
    </recommendedName>
</protein>
<dbReference type="HAMAP" id="MF_00291_B">
    <property type="entry name" value="Ribosomal_uS2_B"/>
    <property type="match status" value="1"/>
</dbReference>
<evidence type="ECO:0000256" key="4">
    <source>
        <dbReference type="ARBA" id="ARBA00035256"/>
    </source>
</evidence>
<dbReference type="Proteomes" id="UP000230564">
    <property type="component" value="Unassembled WGS sequence"/>
</dbReference>
<reference evidence="7 8" key="1">
    <citation type="submission" date="2017-09" db="EMBL/GenBank/DDBJ databases">
        <title>Depth-based differentiation of microbial function through sediment-hosted aquifers and enrichment of novel symbionts in the deep terrestrial subsurface.</title>
        <authorList>
            <person name="Probst A.J."/>
            <person name="Ladd B."/>
            <person name="Jarett J.K."/>
            <person name="Geller-Mcgrath D.E."/>
            <person name="Sieber C.M."/>
            <person name="Emerson J.B."/>
            <person name="Anantharaman K."/>
            <person name="Thomas B.C."/>
            <person name="Malmstrom R."/>
            <person name="Stieglmeier M."/>
            <person name="Klingl A."/>
            <person name="Woyke T."/>
            <person name="Ryan C.M."/>
            <person name="Banfield J.F."/>
        </authorList>
    </citation>
    <scope>NUCLEOTIDE SEQUENCE [LARGE SCALE GENOMIC DNA]</scope>
    <source>
        <strain evidence="7">CG11_big_fil_rev_8_21_14_0_20_36_20</strain>
    </source>
</reference>
<dbReference type="Gene3D" id="1.10.287.610">
    <property type="entry name" value="Helix hairpin bin"/>
    <property type="match status" value="1"/>
</dbReference>
<comment type="caution">
    <text evidence="7">The sequence shown here is derived from an EMBL/GenBank/DDBJ whole genome shotgun (WGS) entry which is preliminary data.</text>
</comment>
<dbReference type="CDD" id="cd01425">
    <property type="entry name" value="RPS2"/>
    <property type="match status" value="1"/>
</dbReference>
<dbReference type="PANTHER" id="PTHR12534:SF0">
    <property type="entry name" value="SMALL RIBOSOMAL SUBUNIT PROTEIN US2M"/>
    <property type="match status" value="1"/>
</dbReference>
<gene>
    <name evidence="5 7" type="primary">rpsB</name>
    <name evidence="7" type="ORF">COV55_05000</name>
</gene>
<dbReference type="PANTHER" id="PTHR12534">
    <property type="entry name" value="30S RIBOSOMAL PROTEIN S2 PROKARYOTIC AND ORGANELLAR"/>
    <property type="match status" value="1"/>
</dbReference>
<proteinExistence type="inferred from homology"/>
<dbReference type="GO" id="GO:0003735">
    <property type="term" value="F:structural constituent of ribosome"/>
    <property type="evidence" value="ECO:0007669"/>
    <property type="project" value="InterPro"/>
</dbReference>
<dbReference type="NCBIfam" id="TIGR01011">
    <property type="entry name" value="rpsB_bact"/>
    <property type="match status" value="1"/>
</dbReference>
<keyword evidence="3 5" id="KW-0687">Ribonucleoprotein</keyword>
<dbReference type="GO" id="GO:0006412">
    <property type="term" value="P:translation"/>
    <property type="evidence" value="ECO:0007669"/>
    <property type="project" value="UniProtKB-UniRule"/>
</dbReference>